<dbReference type="AlphaFoldDB" id="A0A8H7DYP9"/>
<name>A0A8H7DYP9_9EURO</name>
<reference evidence="1" key="1">
    <citation type="submission" date="2020-02" db="EMBL/GenBank/DDBJ databases">
        <authorList>
            <person name="Palmer J.M."/>
        </authorList>
    </citation>
    <scope>NUCLEOTIDE SEQUENCE</scope>
    <source>
        <strain evidence="1">EPUS1.4</strain>
        <tissue evidence="1">Thallus</tissue>
    </source>
</reference>
<organism evidence="1 2">
    <name type="scientific">Endocarpon pusillum</name>
    <dbReference type="NCBI Taxonomy" id="364733"/>
    <lineage>
        <taxon>Eukaryota</taxon>
        <taxon>Fungi</taxon>
        <taxon>Dikarya</taxon>
        <taxon>Ascomycota</taxon>
        <taxon>Pezizomycotina</taxon>
        <taxon>Eurotiomycetes</taxon>
        <taxon>Chaetothyriomycetidae</taxon>
        <taxon>Verrucariales</taxon>
        <taxon>Verrucariaceae</taxon>
        <taxon>Endocarpon</taxon>
    </lineage>
</organism>
<dbReference type="Proteomes" id="UP000606974">
    <property type="component" value="Unassembled WGS sequence"/>
</dbReference>
<evidence type="ECO:0000313" key="2">
    <source>
        <dbReference type="Proteomes" id="UP000606974"/>
    </source>
</evidence>
<sequence length="199" mass="22076">MFEATHQTLVTALHLIGHLAGHSPLRRSNLARPPILANSEALLWGQHGGKSAQIRTCVLTQHASYPQESCRPIVSAVPGLHDHMSTLSPGTRPVWAMPTQIKAPKTTRSVSSPGSYPKIKFIGRSIGGWEHWTLFSRRHLVRDFIPFFISHDRLLAFPLQASRPRRSRSSVLIINSIKYLQTASVVPKVGAVCLAGHFW</sequence>
<accession>A0A8H7DYP9</accession>
<evidence type="ECO:0000313" key="1">
    <source>
        <dbReference type="EMBL" id="KAF7502932.1"/>
    </source>
</evidence>
<gene>
    <name evidence="1" type="ORF">GJ744_004808</name>
</gene>
<proteinExistence type="predicted"/>
<comment type="caution">
    <text evidence="1">The sequence shown here is derived from an EMBL/GenBank/DDBJ whole genome shotgun (WGS) entry which is preliminary data.</text>
</comment>
<keyword evidence="2" id="KW-1185">Reference proteome</keyword>
<dbReference type="EMBL" id="JAACFV010000208">
    <property type="protein sequence ID" value="KAF7502932.1"/>
    <property type="molecule type" value="Genomic_DNA"/>
</dbReference>
<protein>
    <submittedName>
        <fullName evidence="1">Uncharacterized protein</fullName>
    </submittedName>
</protein>